<comment type="caution">
    <text evidence="1">The sequence shown here is derived from an EMBL/GenBank/DDBJ whole genome shotgun (WGS) entry which is preliminary data.</text>
</comment>
<gene>
    <name evidence="1" type="ORF">DDW13_02360</name>
</gene>
<evidence type="ECO:0000313" key="2">
    <source>
        <dbReference type="Proteomes" id="UP000245638"/>
    </source>
</evidence>
<dbReference type="Proteomes" id="UP000245638">
    <property type="component" value="Unassembled WGS sequence"/>
</dbReference>
<accession>A0A2T9X9E8</accession>
<sequence>MFDDIKRILKSKGYDIDDFELIIYKVKAMEKYGISGHYIRYYKVEYFRTSPTDTLGTTIISPFFPDSVLIDYYYKLIDKQEKREVKVDTWITEGEVMEDNGLYMKKVFKLNKKVYEKLEAYKPYLKEEYFHIYSNFLTNRKLTEDFFSKYNIETNIFTDSRTVYLNVEISLEIEGYEMYNVKPIIKYIGGEKSELKDGVFKKEGNKVTLFIPFQGPSTYIGINYWLK</sequence>
<organism evidence="1 2">
    <name type="scientific">Acidianus hospitalis</name>
    <dbReference type="NCBI Taxonomy" id="563177"/>
    <lineage>
        <taxon>Archaea</taxon>
        <taxon>Thermoproteota</taxon>
        <taxon>Thermoprotei</taxon>
        <taxon>Sulfolobales</taxon>
        <taxon>Sulfolobaceae</taxon>
        <taxon>Acidianus</taxon>
    </lineage>
</organism>
<dbReference type="EMBL" id="QEFD01000074">
    <property type="protein sequence ID" value="PVU76714.1"/>
    <property type="molecule type" value="Genomic_DNA"/>
</dbReference>
<protein>
    <submittedName>
        <fullName evidence="1">Uncharacterized protein</fullName>
    </submittedName>
</protein>
<proteinExistence type="predicted"/>
<reference evidence="1 2" key="1">
    <citation type="journal article" date="2015" name="Appl. Environ. Microbiol.">
        <title>Nanoarchaeota, Their Sulfolobales Host, and Nanoarchaeota Virus Distribution across Yellowstone National Park Hot Springs.</title>
        <authorList>
            <person name="Munson-McGee J.H."/>
            <person name="Field E.K."/>
            <person name="Bateson M."/>
            <person name="Rooney C."/>
            <person name="Stepanauskas R."/>
            <person name="Young M.J."/>
        </authorList>
    </citation>
    <scope>NUCLEOTIDE SEQUENCE [LARGE SCALE GENOMIC DNA]</scope>
    <source>
        <strain evidence="1">SCGC AC-742_N10</strain>
    </source>
</reference>
<evidence type="ECO:0000313" key="1">
    <source>
        <dbReference type="EMBL" id="PVU76714.1"/>
    </source>
</evidence>
<name>A0A2T9X9E8_9CREN</name>
<dbReference type="AlphaFoldDB" id="A0A2T9X9E8"/>